<dbReference type="Proteomes" id="UP000199611">
    <property type="component" value="Unassembled WGS sequence"/>
</dbReference>
<organism evidence="1 2">
    <name type="scientific">Thermodesulforhabdus norvegica</name>
    <dbReference type="NCBI Taxonomy" id="39841"/>
    <lineage>
        <taxon>Bacteria</taxon>
        <taxon>Pseudomonadati</taxon>
        <taxon>Thermodesulfobacteriota</taxon>
        <taxon>Syntrophobacteria</taxon>
        <taxon>Syntrophobacterales</taxon>
        <taxon>Thermodesulforhabdaceae</taxon>
        <taxon>Thermodesulforhabdus</taxon>
    </lineage>
</organism>
<sequence>MDHFPVQTKGFILCYNYGFQARKQNGLGILGPDPRGGRGQEGFFLPVREMIYFKIGGEDEDLRSLY</sequence>
<dbReference type="EMBL" id="FOUU01000004">
    <property type="protein sequence ID" value="SFM80934.1"/>
    <property type="molecule type" value="Genomic_DNA"/>
</dbReference>
<evidence type="ECO:0000313" key="1">
    <source>
        <dbReference type="EMBL" id="SFM80934.1"/>
    </source>
</evidence>
<name>A0A1I4TW25_9BACT</name>
<protein>
    <submittedName>
        <fullName evidence="1">Uncharacterized protein</fullName>
    </submittedName>
</protein>
<proteinExistence type="predicted"/>
<dbReference type="AlphaFoldDB" id="A0A1I4TW25"/>
<reference evidence="1 2" key="1">
    <citation type="submission" date="2016-10" db="EMBL/GenBank/DDBJ databases">
        <authorList>
            <person name="de Groot N.N."/>
        </authorList>
    </citation>
    <scope>NUCLEOTIDE SEQUENCE [LARGE SCALE GENOMIC DNA]</scope>
    <source>
        <strain evidence="1 2">DSM 9990</strain>
    </source>
</reference>
<gene>
    <name evidence="1" type="ORF">SAMN05660836_01554</name>
</gene>
<dbReference type="STRING" id="39841.SAMN05660836_01554"/>
<keyword evidence="2" id="KW-1185">Reference proteome</keyword>
<evidence type="ECO:0000313" key="2">
    <source>
        <dbReference type="Proteomes" id="UP000199611"/>
    </source>
</evidence>
<accession>A0A1I4TW25</accession>